<gene>
    <name evidence="2" type="ORF">ATK30_4483</name>
</gene>
<dbReference type="EMBL" id="PJMY01000003">
    <property type="protein sequence ID" value="PKV93629.1"/>
    <property type="molecule type" value="Genomic_DNA"/>
</dbReference>
<dbReference type="Pfam" id="PF13577">
    <property type="entry name" value="SnoaL_4"/>
    <property type="match status" value="1"/>
</dbReference>
<dbReference type="Gene3D" id="3.10.450.50">
    <property type="match status" value="1"/>
</dbReference>
<dbReference type="SUPFAM" id="SSF54427">
    <property type="entry name" value="NTF2-like"/>
    <property type="match status" value="1"/>
</dbReference>
<dbReference type="RefSeq" id="WP_208637393.1">
    <property type="nucleotide sequence ID" value="NZ_PJMY01000003.1"/>
</dbReference>
<evidence type="ECO:0000313" key="3">
    <source>
        <dbReference type="Proteomes" id="UP000233750"/>
    </source>
</evidence>
<dbReference type="Proteomes" id="UP000233750">
    <property type="component" value="Unassembled WGS sequence"/>
</dbReference>
<sequence>MSLEHRAPSDPADDSQDRRVAALEETVAGLVRRVGVLEAEAEIRRVQARYMFLCDTPCPEFGVAGDDERIDLIMELYTDDAVWEGVGEYYDGQFGRAEGAAAIRAHFQRFWGEKRDPALLLNAHYLTSEQIHVDGDEATGQWIHMQPWLFSDGKALLRSSRLNNAFRRVGDTWRITRTRTENVFIAPLPEGWASDYPSASVLMKP</sequence>
<dbReference type="AlphaFoldDB" id="A0A2N3WIC8"/>
<protein>
    <submittedName>
        <fullName evidence="2">SnoaL-like protein</fullName>
    </submittedName>
</protein>
<reference evidence="2 3" key="1">
    <citation type="submission" date="2017-12" db="EMBL/GenBank/DDBJ databases">
        <title>Sequencing the genomes of 1000 Actinobacteria strains.</title>
        <authorList>
            <person name="Klenk H.-P."/>
        </authorList>
    </citation>
    <scope>NUCLEOTIDE SEQUENCE [LARGE SCALE GENOMIC DNA]</scope>
    <source>
        <strain evidence="2 3">DSM 45165</strain>
    </source>
</reference>
<dbReference type="InterPro" id="IPR037401">
    <property type="entry name" value="SnoaL-like"/>
</dbReference>
<evidence type="ECO:0000313" key="2">
    <source>
        <dbReference type="EMBL" id="PKV93629.1"/>
    </source>
</evidence>
<comment type="caution">
    <text evidence="2">The sequence shown here is derived from an EMBL/GenBank/DDBJ whole genome shotgun (WGS) entry which is preliminary data.</text>
</comment>
<name>A0A2N3WIC8_9PSEU</name>
<accession>A0A2N3WIC8</accession>
<organism evidence="2 3">
    <name type="scientific">Amycolatopsis echigonensis</name>
    <dbReference type="NCBI Taxonomy" id="2576905"/>
    <lineage>
        <taxon>Bacteria</taxon>
        <taxon>Bacillati</taxon>
        <taxon>Actinomycetota</taxon>
        <taxon>Actinomycetes</taxon>
        <taxon>Pseudonocardiales</taxon>
        <taxon>Pseudonocardiaceae</taxon>
        <taxon>Amycolatopsis</taxon>
    </lineage>
</organism>
<dbReference type="InterPro" id="IPR032710">
    <property type="entry name" value="NTF2-like_dom_sf"/>
</dbReference>
<keyword evidence="3" id="KW-1185">Reference proteome</keyword>
<proteinExistence type="predicted"/>
<evidence type="ECO:0000259" key="1">
    <source>
        <dbReference type="Pfam" id="PF13577"/>
    </source>
</evidence>
<feature type="domain" description="SnoaL-like" evidence="1">
    <location>
        <begin position="37"/>
        <end position="179"/>
    </location>
</feature>